<dbReference type="Proteomes" id="UP000024635">
    <property type="component" value="Unassembled WGS sequence"/>
</dbReference>
<reference evidence="2" key="1">
    <citation type="journal article" date="2015" name="Nat. Genet.">
        <title>The genome and transcriptome of the zoonotic hookworm Ancylostoma ceylanicum identify infection-specific gene families.</title>
        <authorList>
            <person name="Schwarz E.M."/>
            <person name="Hu Y."/>
            <person name="Antoshechkin I."/>
            <person name="Miller M.M."/>
            <person name="Sternberg P.W."/>
            <person name="Aroian R.V."/>
        </authorList>
    </citation>
    <scope>NUCLEOTIDE SEQUENCE</scope>
    <source>
        <strain evidence="2">HY135</strain>
    </source>
</reference>
<gene>
    <name evidence="1" type="primary">Acey_s0118.g769</name>
    <name evidence="1" type="ORF">Y032_0118g769</name>
</gene>
<name>A0A016TAY7_9BILA</name>
<keyword evidence="2" id="KW-1185">Reference proteome</keyword>
<protein>
    <submittedName>
        <fullName evidence="1">Uncharacterized protein</fullName>
    </submittedName>
</protein>
<evidence type="ECO:0000313" key="1">
    <source>
        <dbReference type="EMBL" id="EYC00094.1"/>
    </source>
</evidence>
<organism evidence="1 2">
    <name type="scientific">Ancylostoma ceylanicum</name>
    <dbReference type="NCBI Taxonomy" id="53326"/>
    <lineage>
        <taxon>Eukaryota</taxon>
        <taxon>Metazoa</taxon>
        <taxon>Ecdysozoa</taxon>
        <taxon>Nematoda</taxon>
        <taxon>Chromadorea</taxon>
        <taxon>Rhabditida</taxon>
        <taxon>Rhabditina</taxon>
        <taxon>Rhabditomorpha</taxon>
        <taxon>Strongyloidea</taxon>
        <taxon>Ancylostomatidae</taxon>
        <taxon>Ancylostomatinae</taxon>
        <taxon>Ancylostoma</taxon>
    </lineage>
</organism>
<accession>A0A016TAY7</accession>
<proteinExistence type="predicted"/>
<dbReference type="EMBL" id="JARK01001454">
    <property type="protein sequence ID" value="EYC00094.1"/>
    <property type="molecule type" value="Genomic_DNA"/>
</dbReference>
<sequence>MMPTSFHSQPRALMSVVSVLAAMTSGQPAARLLSARHKLMAAGQKMMRNHAMERGCRRRGLVMVDGMTSVGTSLQIVIIEDFAWFPTVMISLKLALAANKKFHSTDQQNLELTNLRAYLLVLLMSHLRYPIFAPVGVISPQYEVPASLT</sequence>
<dbReference type="AlphaFoldDB" id="A0A016TAY7"/>
<comment type="caution">
    <text evidence="1">The sequence shown here is derived from an EMBL/GenBank/DDBJ whole genome shotgun (WGS) entry which is preliminary data.</text>
</comment>
<evidence type="ECO:0000313" key="2">
    <source>
        <dbReference type="Proteomes" id="UP000024635"/>
    </source>
</evidence>